<feature type="transmembrane region" description="Helical" evidence="1">
    <location>
        <begin position="115"/>
        <end position="139"/>
    </location>
</feature>
<feature type="transmembrane region" description="Helical" evidence="1">
    <location>
        <begin position="145"/>
        <end position="166"/>
    </location>
</feature>
<evidence type="ECO:0000256" key="1">
    <source>
        <dbReference type="SAM" id="Phobius"/>
    </source>
</evidence>
<comment type="caution">
    <text evidence="2">The sequence shown here is derived from an EMBL/GenBank/DDBJ whole genome shotgun (WGS) entry which is preliminary data.</text>
</comment>
<dbReference type="EMBL" id="BTRK01000001">
    <property type="protein sequence ID" value="GMR34201.1"/>
    <property type="molecule type" value="Genomic_DNA"/>
</dbReference>
<dbReference type="AlphaFoldDB" id="A0AAN4Z532"/>
<evidence type="ECO:0000313" key="2">
    <source>
        <dbReference type="EMBL" id="GMR34201.1"/>
    </source>
</evidence>
<reference evidence="3" key="1">
    <citation type="submission" date="2022-10" db="EMBL/GenBank/DDBJ databases">
        <title>Genome assembly of Pristionchus species.</title>
        <authorList>
            <person name="Yoshida K."/>
            <person name="Sommer R.J."/>
        </authorList>
    </citation>
    <scope>NUCLEOTIDE SEQUENCE [LARGE SCALE GENOMIC DNA]</scope>
    <source>
        <strain evidence="3">RS5460</strain>
    </source>
</reference>
<proteinExistence type="predicted"/>
<sequence length="184" mass="20647">MSNNRGLTTSLEQKPLKGEDFDFNFDDTDERSCFLSPFLCGAQDPKLIAYVHVGIMLAVSAILFLIFVVVAIVNKDILFYVGLIGAIVAFIPLPFLIFALVGLLKRRANTSIPLIVFLCFVGVSFTVGFAFVMIILFGADTNMQFLLIFGYGLTMTYLSHIIRVLLRVRLDTLEERKRLPSQLR</sequence>
<name>A0AAN4Z532_9BILA</name>
<gene>
    <name evidence="2" type="ORF">PMAYCL1PPCAC_04396</name>
</gene>
<accession>A0AAN4Z532</accession>
<keyword evidence="1" id="KW-0812">Transmembrane</keyword>
<keyword evidence="1" id="KW-0472">Membrane</keyword>
<protein>
    <submittedName>
        <fullName evidence="2">Uncharacterized protein</fullName>
    </submittedName>
</protein>
<dbReference type="Proteomes" id="UP001328107">
    <property type="component" value="Unassembled WGS sequence"/>
</dbReference>
<keyword evidence="3" id="KW-1185">Reference proteome</keyword>
<keyword evidence="1" id="KW-1133">Transmembrane helix</keyword>
<organism evidence="2 3">
    <name type="scientific">Pristionchus mayeri</name>
    <dbReference type="NCBI Taxonomy" id="1317129"/>
    <lineage>
        <taxon>Eukaryota</taxon>
        <taxon>Metazoa</taxon>
        <taxon>Ecdysozoa</taxon>
        <taxon>Nematoda</taxon>
        <taxon>Chromadorea</taxon>
        <taxon>Rhabditida</taxon>
        <taxon>Rhabditina</taxon>
        <taxon>Diplogasteromorpha</taxon>
        <taxon>Diplogasteroidea</taxon>
        <taxon>Neodiplogasteridae</taxon>
        <taxon>Pristionchus</taxon>
    </lineage>
</organism>
<feature type="transmembrane region" description="Helical" evidence="1">
    <location>
        <begin position="79"/>
        <end position="103"/>
    </location>
</feature>
<feature type="transmembrane region" description="Helical" evidence="1">
    <location>
        <begin position="47"/>
        <end position="73"/>
    </location>
</feature>
<evidence type="ECO:0000313" key="3">
    <source>
        <dbReference type="Proteomes" id="UP001328107"/>
    </source>
</evidence>